<evidence type="ECO:0000313" key="5">
    <source>
        <dbReference type="Proteomes" id="UP001218638"/>
    </source>
</evidence>
<keyword evidence="5" id="KW-1185">Reference proteome</keyword>
<evidence type="ECO:0000313" key="4">
    <source>
        <dbReference type="EMBL" id="WED65740.1"/>
    </source>
</evidence>
<feature type="domain" description="Glycosyltransferase RgtA/B/C/D-like" evidence="3">
    <location>
        <begin position="164"/>
        <end position="316"/>
    </location>
</feature>
<name>A0AAE9ZZ04_9BACT</name>
<feature type="transmembrane region" description="Helical" evidence="2">
    <location>
        <begin position="63"/>
        <end position="80"/>
    </location>
</feature>
<dbReference type="EC" id="2.4.-.-" evidence="4"/>
<feature type="transmembrane region" description="Helical" evidence="2">
    <location>
        <begin position="357"/>
        <end position="386"/>
    </location>
</feature>
<accession>A0AAE9ZZ04</accession>
<dbReference type="Proteomes" id="UP001218638">
    <property type="component" value="Chromosome"/>
</dbReference>
<keyword evidence="4" id="KW-0328">Glycosyltransferase</keyword>
<feature type="transmembrane region" description="Helical" evidence="2">
    <location>
        <begin position="398"/>
        <end position="421"/>
    </location>
</feature>
<evidence type="ECO:0000256" key="2">
    <source>
        <dbReference type="SAM" id="Phobius"/>
    </source>
</evidence>
<keyword evidence="2" id="KW-1133">Transmembrane helix</keyword>
<feature type="transmembrane region" description="Helical" evidence="2">
    <location>
        <begin position="188"/>
        <end position="206"/>
    </location>
</feature>
<feature type="transmembrane region" description="Helical" evidence="2">
    <location>
        <begin position="302"/>
        <end position="320"/>
    </location>
</feature>
<dbReference type="EMBL" id="CP119075">
    <property type="protein sequence ID" value="WED65740.1"/>
    <property type="molecule type" value="Genomic_DNA"/>
</dbReference>
<keyword evidence="4" id="KW-0808">Transferase</keyword>
<feature type="transmembrane region" description="Helical" evidence="2">
    <location>
        <begin position="236"/>
        <end position="255"/>
    </location>
</feature>
<protein>
    <submittedName>
        <fullName evidence="4">Glycosyltransferase family 39 protein</fullName>
        <ecNumber evidence="4">2.4.-.-</ecNumber>
    </submittedName>
</protein>
<sequence>MKFIEPKGASHSNFMLFGVAWRSAAGRKLVVRLVAFTATAVAAIVGGFLYFTPVKAGELVRQYGYFGIAGTLIWFLVLVRRDLPAARSWVRVMTVSEFKHLCWMVGGLSVLAWVAFPLSYKVMFDELVLQATSWNLHRMREVGTIVRGYDVEGVFLPLFVYVDKRPYFFAFLVSLVHDVLGFRESNGFLFNAVLFPMVLVLFYAIVRRLAPARVALAGLACFGATPLLAQNANGSGMDLLNLGMILLTILLAARYLQRPDDHRLSVLLIACVLLAQTRYESLLFVVTTGLVVIEGWRRAGRVLLPVTAILTPLLLIPSGLHNSYLSGTPALWELKENMDSRFNFVHVMTNLQHAWSYFFNLGFGSLGSIWLSLCGLPALLVGLFLAGKHWRSWRYTDSTIVSVMLAGIAILANLGLLMAYFWGQLDDPIVSRLIMPFTVLMGVAIVVALRTIESRGWPLARWVLGGALLYHLSWGLPAANHHRRINQLANEMEWEVRAISRMSPRSRLILTDKSSLNWMIRGIPSIILENADSRAEQIQFHLDHGTFEEVLVTQRIRPISIDGGFEVDPRDRISARFVLEPVIERMHGARLVRISRVVEIKAEPEQDQSMGTSSEDGTDSSV</sequence>
<feature type="region of interest" description="Disordered" evidence="1">
    <location>
        <begin position="603"/>
        <end position="622"/>
    </location>
</feature>
<dbReference type="GO" id="GO:0016757">
    <property type="term" value="F:glycosyltransferase activity"/>
    <property type="evidence" value="ECO:0007669"/>
    <property type="project" value="UniProtKB-KW"/>
</dbReference>
<dbReference type="AlphaFoldDB" id="A0AAE9ZZ04"/>
<feature type="transmembrane region" description="Helical" evidence="2">
    <location>
        <begin position="29"/>
        <end position="51"/>
    </location>
</feature>
<reference evidence="4" key="1">
    <citation type="submission" date="2023-03" db="EMBL/GenBank/DDBJ databases">
        <title>Lomoglobus Profundus gen. nov., sp. nov., a novel member of the phylum Verrucomicrobia, isolated from deep-marine sediment of South China Sea.</title>
        <authorList>
            <person name="Ahmad T."/>
            <person name="Ishaq S.E."/>
            <person name="Wang F."/>
        </authorList>
    </citation>
    <scope>NUCLEOTIDE SEQUENCE</scope>
    <source>
        <strain evidence="4">LMO-M01</strain>
    </source>
</reference>
<feature type="transmembrane region" description="Helical" evidence="2">
    <location>
        <begin position="212"/>
        <end position="229"/>
    </location>
</feature>
<dbReference type="RefSeq" id="WP_330930270.1">
    <property type="nucleotide sequence ID" value="NZ_CP119075.1"/>
</dbReference>
<proteinExistence type="predicted"/>
<feature type="compositionally biased region" description="Polar residues" evidence="1">
    <location>
        <begin position="607"/>
        <end position="622"/>
    </location>
</feature>
<organism evidence="4 5">
    <name type="scientific">Synoicihabitans lomoniglobus</name>
    <dbReference type="NCBI Taxonomy" id="2909285"/>
    <lineage>
        <taxon>Bacteria</taxon>
        <taxon>Pseudomonadati</taxon>
        <taxon>Verrucomicrobiota</taxon>
        <taxon>Opitutia</taxon>
        <taxon>Opitutales</taxon>
        <taxon>Opitutaceae</taxon>
        <taxon>Synoicihabitans</taxon>
    </lineage>
</organism>
<gene>
    <name evidence="4" type="ORF">PXH66_02630</name>
</gene>
<keyword evidence="2" id="KW-0472">Membrane</keyword>
<keyword evidence="2" id="KW-0812">Transmembrane</keyword>
<dbReference type="KEGG" id="slom:PXH66_02630"/>
<feature type="transmembrane region" description="Helical" evidence="2">
    <location>
        <begin position="433"/>
        <end position="452"/>
    </location>
</feature>
<dbReference type="InterPro" id="IPR038731">
    <property type="entry name" value="RgtA/B/C-like"/>
</dbReference>
<dbReference type="Pfam" id="PF13231">
    <property type="entry name" value="PMT_2"/>
    <property type="match status" value="1"/>
</dbReference>
<evidence type="ECO:0000256" key="1">
    <source>
        <dbReference type="SAM" id="MobiDB-lite"/>
    </source>
</evidence>
<evidence type="ECO:0000259" key="3">
    <source>
        <dbReference type="Pfam" id="PF13231"/>
    </source>
</evidence>
<feature type="transmembrane region" description="Helical" evidence="2">
    <location>
        <begin position="101"/>
        <end position="120"/>
    </location>
</feature>